<dbReference type="GeneID" id="28963173"/>
<dbReference type="VEuPathDB" id="FungiDB:FOXG_22467"/>
<proteinExistence type="predicted"/>
<dbReference type="Pfam" id="PF06985">
    <property type="entry name" value="HET"/>
    <property type="match status" value="1"/>
</dbReference>
<dbReference type="PANTHER" id="PTHR33112:SF10">
    <property type="entry name" value="TOL"/>
    <property type="match status" value="1"/>
</dbReference>
<dbReference type="Proteomes" id="UP000009097">
    <property type="component" value="Unassembled WGS sequence"/>
</dbReference>
<accession>A0A0J9W7D3</accession>
<dbReference type="RefSeq" id="XP_018257124.1">
    <property type="nucleotide sequence ID" value="XM_018402872.1"/>
</dbReference>
<gene>
    <name evidence="2" type="ORF">FOXG_22467</name>
</gene>
<dbReference type="InterPro" id="IPR010730">
    <property type="entry name" value="HET"/>
</dbReference>
<evidence type="ECO:0000313" key="2">
    <source>
        <dbReference type="EMBL" id="KNB19079.1"/>
    </source>
</evidence>
<feature type="domain" description="Heterokaryon incompatibility" evidence="1">
    <location>
        <begin position="1"/>
        <end position="68"/>
    </location>
</feature>
<evidence type="ECO:0000313" key="3">
    <source>
        <dbReference type="Proteomes" id="UP000009097"/>
    </source>
</evidence>
<dbReference type="EMBL" id="DS231730">
    <property type="protein sequence ID" value="KNB19079.1"/>
    <property type="molecule type" value="Genomic_DNA"/>
</dbReference>
<protein>
    <recommendedName>
        <fullName evidence="1">Heterokaryon incompatibility domain-containing protein</fullName>
    </recommendedName>
</protein>
<dbReference type="OrthoDB" id="5362512at2759"/>
<organism evidence="2 3">
    <name type="scientific">Fusarium oxysporum f. sp. lycopersici (strain 4287 / CBS 123668 / FGSC 9935 / NRRL 34936)</name>
    <name type="common">Fusarium vascular wilt of tomato</name>
    <dbReference type="NCBI Taxonomy" id="426428"/>
    <lineage>
        <taxon>Eukaryota</taxon>
        <taxon>Fungi</taxon>
        <taxon>Dikarya</taxon>
        <taxon>Ascomycota</taxon>
        <taxon>Pezizomycotina</taxon>
        <taxon>Sordariomycetes</taxon>
        <taxon>Hypocreomycetidae</taxon>
        <taxon>Hypocreales</taxon>
        <taxon>Nectriaceae</taxon>
        <taxon>Fusarium</taxon>
        <taxon>Fusarium oxysporum species complex</taxon>
    </lineage>
</organism>
<dbReference type="KEGG" id="fox:FOXG_22467"/>
<dbReference type="PANTHER" id="PTHR33112">
    <property type="entry name" value="DOMAIN PROTEIN, PUTATIVE-RELATED"/>
    <property type="match status" value="1"/>
</dbReference>
<sequence>MTATRNLGFRYLWIDSVCIVQDDEEDWAREATLMYKVYANAECNLAAAASRDSSGGLFFKRTGLHGQCVAQNHAWVHQEWLMSKRTVQFARNQVFWECDYLCACEVFPDGLPYCIRYDGKKNLAEDLGNATCLMRRDINADTSRVGPDLIQLWSGLITNYTGGELTKSSDWLPALSGIAKWLQPHLGNPGYLAGLWNNSDLHRQLAWFSCTTTNPRPQYRDAGWSWALIDGRILWINPPRIFTPQSEIIDISTTRGGSDPTGPVIGGHILIKGSLGRVQVIDHKAGPILCREDEIKETYGGPVTFRGFDVSGLQFGLYYVLLLGICTTDPDKIHSSLLEDDYLLATYLVLRPVIGQHGTFEQCGLVSECYTEDDETMNIEHSRAEGHRAGKIYPAKSMPNMKELTGSA</sequence>
<reference evidence="2" key="1">
    <citation type="submission" date="2007-04" db="EMBL/GenBank/DDBJ databases">
        <authorList>
            <consortium name="The Broad Institute Genome Sequencing Platform"/>
            <person name="Birren B."/>
            <person name="Lander E."/>
            <person name="Galagan J."/>
            <person name="Nusbaum C."/>
            <person name="Devon K."/>
            <person name="Ma L.-J."/>
            <person name="Jaffe D."/>
            <person name="Butler J."/>
            <person name="Alvarez P."/>
            <person name="Gnerre S."/>
            <person name="Grabherr M."/>
            <person name="Kleber M."/>
            <person name="Mauceli E."/>
            <person name="Brockman W."/>
            <person name="MacCallum I.A."/>
            <person name="Young S."/>
            <person name="LaButti K."/>
            <person name="DeCaprio D."/>
            <person name="Crawford M."/>
            <person name="Koehrsen M."/>
            <person name="Engels R."/>
            <person name="Montgomery P."/>
            <person name="Pearson M."/>
            <person name="Howarth C."/>
            <person name="Larson L."/>
            <person name="White J."/>
            <person name="O'Leary S."/>
            <person name="Kodira C."/>
            <person name="Zeng Q."/>
            <person name="Yandava C."/>
            <person name="Alvarado L."/>
            <person name="Kistler C."/>
            <person name="Shim W.-B."/>
            <person name="Kang S."/>
            <person name="Woloshuk C."/>
        </authorList>
    </citation>
    <scope>NUCLEOTIDE SEQUENCE</scope>
    <source>
        <strain evidence="2">4287</strain>
    </source>
</reference>
<evidence type="ECO:0000259" key="1">
    <source>
        <dbReference type="Pfam" id="PF06985"/>
    </source>
</evidence>
<name>A0A0J9W7D3_FUSO4</name>
<reference evidence="2" key="2">
    <citation type="journal article" date="2010" name="Nature">
        <title>Comparative genomics reveals mobile pathogenicity chromosomes in Fusarium.</title>
        <authorList>
            <person name="Ma L.J."/>
            <person name="van der Does H.C."/>
            <person name="Borkovich K.A."/>
            <person name="Coleman J.J."/>
            <person name="Daboussi M.J."/>
            <person name="Di Pietro A."/>
            <person name="Dufresne M."/>
            <person name="Freitag M."/>
            <person name="Grabherr M."/>
            <person name="Henrissat B."/>
            <person name="Houterman P.M."/>
            <person name="Kang S."/>
            <person name="Shim W.B."/>
            <person name="Woloshuk C."/>
            <person name="Xie X."/>
            <person name="Xu J.R."/>
            <person name="Antoniw J."/>
            <person name="Baker S.E."/>
            <person name="Bluhm B.H."/>
            <person name="Breakspear A."/>
            <person name="Brown D.W."/>
            <person name="Butchko R.A."/>
            <person name="Chapman S."/>
            <person name="Coulson R."/>
            <person name="Coutinho P.M."/>
            <person name="Danchin E.G."/>
            <person name="Diener A."/>
            <person name="Gale L.R."/>
            <person name="Gardiner D.M."/>
            <person name="Goff S."/>
            <person name="Hammond-Kosack K.E."/>
            <person name="Hilburn K."/>
            <person name="Hua-Van A."/>
            <person name="Jonkers W."/>
            <person name="Kazan K."/>
            <person name="Kodira C.D."/>
            <person name="Koehrsen M."/>
            <person name="Kumar L."/>
            <person name="Lee Y.H."/>
            <person name="Li L."/>
            <person name="Manners J.M."/>
            <person name="Miranda-Saavedra D."/>
            <person name="Mukherjee M."/>
            <person name="Park G."/>
            <person name="Park J."/>
            <person name="Park S.Y."/>
            <person name="Proctor R.H."/>
            <person name="Regev A."/>
            <person name="Ruiz-Roldan M.C."/>
            <person name="Sain D."/>
            <person name="Sakthikumar S."/>
            <person name="Sykes S."/>
            <person name="Schwartz D.C."/>
            <person name="Turgeon B.G."/>
            <person name="Wapinski I."/>
            <person name="Yoder O."/>
            <person name="Young S."/>
            <person name="Zeng Q."/>
            <person name="Zhou S."/>
            <person name="Galagan J."/>
            <person name="Cuomo C.A."/>
            <person name="Kistler H.C."/>
            <person name="Rep M."/>
        </authorList>
    </citation>
    <scope>NUCLEOTIDE SEQUENCE [LARGE SCALE GENOMIC DNA]</scope>
    <source>
        <strain evidence="2">4287</strain>
    </source>
</reference>
<dbReference type="AlphaFoldDB" id="A0A0J9W7D3"/>